<dbReference type="EMBL" id="QWLA01000009">
    <property type="protein sequence ID" value="RIH88581.1"/>
    <property type="molecule type" value="Genomic_DNA"/>
</dbReference>
<dbReference type="RefSeq" id="WP_119276148.1">
    <property type="nucleotide sequence ID" value="NZ_QWLA01000009.1"/>
</dbReference>
<evidence type="ECO:0000313" key="2">
    <source>
        <dbReference type="Proteomes" id="UP000265341"/>
    </source>
</evidence>
<dbReference type="Proteomes" id="UP000265341">
    <property type="component" value="Unassembled WGS sequence"/>
</dbReference>
<gene>
    <name evidence="1" type="ORF">Mrose_00813</name>
</gene>
<dbReference type="OrthoDB" id="34210at2"/>
<proteinExistence type="predicted"/>
<organism evidence="1 2">
    <name type="scientific">Calidithermus roseus</name>
    <dbReference type="NCBI Taxonomy" id="1644118"/>
    <lineage>
        <taxon>Bacteria</taxon>
        <taxon>Thermotogati</taxon>
        <taxon>Deinococcota</taxon>
        <taxon>Deinococci</taxon>
        <taxon>Thermales</taxon>
        <taxon>Thermaceae</taxon>
        <taxon>Calidithermus</taxon>
    </lineage>
</organism>
<protein>
    <submittedName>
        <fullName evidence="1">Uncharacterized protein</fullName>
    </submittedName>
</protein>
<name>A0A399F1W0_9DEIN</name>
<comment type="caution">
    <text evidence="1">The sequence shown here is derived from an EMBL/GenBank/DDBJ whole genome shotgun (WGS) entry which is preliminary data.</text>
</comment>
<keyword evidence="2" id="KW-1185">Reference proteome</keyword>
<accession>A0A399F1W0</accession>
<reference evidence="1 2" key="1">
    <citation type="submission" date="2018-08" db="EMBL/GenBank/DDBJ databases">
        <title>Meiothermus roseus NBRC 110900 genome sequencing project.</title>
        <authorList>
            <person name="Da Costa M.S."/>
            <person name="Albuquerque L."/>
            <person name="Raposo P."/>
            <person name="Froufe H.J.C."/>
            <person name="Barroso C.S."/>
            <person name="Egas C."/>
        </authorList>
    </citation>
    <scope>NUCLEOTIDE SEQUENCE [LARGE SCALE GENOMIC DNA]</scope>
    <source>
        <strain evidence="1 2">NBRC 110900</strain>
    </source>
</reference>
<sequence>MTAASTDAERLLELLLEPCCPVCSLSRQAALSYLDEQLARWQGSPAPTAAETGLAAGVLCSHHWHKLVALEAQRTTGPQLSEALLGELLEVADAPRPCPACEVQQSAARHYLGVLGGLPTETLGLALRQGEGFVCLKHLAALSAGPLKGWLLERVHTLTLDLPRFQRRYARHRGAEEDPQAALAALEGEDWLA</sequence>
<dbReference type="AlphaFoldDB" id="A0A399F1W0"/>
<evidence type="ECO:0000313" key="1">
    <source>
        <dbReference type="EMBL" id="RIH88581.1"/>
    </source>
</evidence>